<dbReference type="Pfam" id="PF14273">
    <property type="entry name" value="DUF4360"/>
    <property type="match status" value="1"/>
</dbReference>
<feature type="signal peptide" evidence="1">
    <location>
        <begin position="1"/>
        <end position="27"/>
    </location>
</feature>
<dbReference type="PANTHER" id="PTHR38847">
    <property type="match status" value="1"/>
</dbReference>
<feature type="chain" id="PRO_5020780317" evidence="1">
    <location>
        <begin position="28"/>
        <end position="211"/>
    </location>
</feature>
<evidence type="ECO:0000313" key="3">
    <source>
        <dbReference type="Proteomes" id="UP000294513"/>
    </source>
</evidence>
<dbReference type="EMBL" id="SMKU01000077">
    <property type="protein sequence ID" value="TDD86805.1"/>
    <property type="molecule type" value="Genomic_DNA"/>
</dbReference>
<comment type="caution">
    <text evidence="2">The sequence shown here is derived from an EMBL/GenBank/DDBJ whole genome shotgun (WGS) entry which is preliminary data.</text>
</comment>
<dbReference type="OrthoDB" id="3432025at2"/>
<dbReference type="AlphaFoldDB" id="A0A4R5BLP6"/>
<dbReference type="Proteomes" id="UP000294513">
    <property type="component" value="Unassembled WGS sequence"/>
</dbReference>
<evidence type="ECO:0000256" key="1">
    <source>
        <dbReference type="SAM" id="SignalP"/>
    </source>
</evidence>
<keyword evidence="3" id="KW-1185">Reference proteome</keyword>
<dbReference type="InterPro" id="IPR025649">
    <property type="entry name" value="DUF4360"/>
</dbReference>
<accession>A0A4R5BLP6</accession>
<dbReference type="RefSeq" id="WP_131894259.1">
    <property type="nucleotide sequence ID" value="NZ_SMKU01000077.1"/>
</dbReference>
<gene>
    <name evidence="2" type="ORF">E1298_16890</name>
</gene>
<reference evidence="2 3" key="1">
    <citation type="submission" date="2019-03" db="EMBL/GenBank/DDBJ databases">
        <title>Draft genome sequences of novel Actinobacteria.</title>
        <authorList>
            <person name="Sahin N."/>
            <person name="Ay H."/>
            <person name="Saygin H."/>
        </authorList>
    </citation>
    <scope>NUCLEOTIDE SEQUENCE [LARGE SCALE GENOMIC DNA]</scope>
    <source>
        <strain evidence="2 3">H3C3</strain>
    </source>
</reference>
<dbReference type="PANTHER" id="PTHR38847:SF1">
    <property type="entry name" value="PSEUDOURIDINE SYNTHASE RSUA_RLUA-LIKE DOMAIN-CONTAINING PROTEIN"/>
    <property type="match status" value="1"/>
</dbReference>
<keyword evidence="1" id="KW-0732">Signal</keyword>
<organism evidence="2 3">
    <name type="scientific">Actinomadura rubrisoli</name>
    <dbReference type="NCBI Taxonomy" id="2530368"/>
    <lineage>
        <taxon>Bacteria</taxon>
        <taxon>Bacillati</taxon>
        <taxon>Actinomycetota</taxon>
        <taxon>Actinomycetes</taxon>
        <taxon>Streptosporangiales</taxon>
        <taxon>Thermomonosporaceae</taxon>
        <taxon>Actinomadura</taxon>
    </lineage>
</organism>
<proteinExistence type="predicted"/>
<protein>
    <submittedName>
        <fullName evidence="2">DUF4360 domain-containing protein</fullName>
    </submittedName>
</protein>
<sequence>MINVKRTAIVLAGALCVPVLTALPSAAAPVPPDNVSVDVVSVDGSGCPAGTSSVAISNDKTSFTVSYSDFLVYASGNAPPAASRKNCHMTVRVNAPDRWTYSVSGVDHQGFAGLESGASAVEWTDIYFLGGPQNEPIGGVLKGQYLNEWIFFDRVSPRRMTWKPCGDDRDLNINTELRLDAGSSDDDKMSFVSMGSTHGSASSLFTWRYCP</sequence>
<evidence type="ECO:0000313" key="2">
    <source>
        <dbReference type="EMBL" id="TDD86805.1"/>
    </source>
</evidence>
<name>A0A4R5BLP6_9ACTN</name>